<gene>
    <name evidence="5" type="ORF">FIBRA_02361</name>
</gene>
<feature type="region of interest" description="Disordered" evidence="3">
    <location>
        <begin position="116"/>
        <end position="158"/>
    </location>
</feature>
<dbReference type="SUPFAM" id="SSF49562">
    <property type="entry name" value="C2 domain (Calcium/lipid-binding domain, CaLB)"/>
    <property type="match status" value="1"/>
</dbReference>
<dbReference type="OrthoDB" id="3266089at2759"/>
<keyword evidence="1" id="KW-0479">Metal-binding</keyword>
<dbReference type="AlphaFoldDB" id="J4I907"/>
<dbReference type="InterPro" id="IPR000008">
    <property type="entry name" value="C2_dom"/>
</dbReference>
<dbReference type="InterPro" id="IPR035892">
    <property type="entry name" value="C2_domain_sf"/>
</dbReference>
<feature type="compositionally biased region" description="Polar residues" evidence="3">
    <location>
        <begin position="125"/>
        <end position="136"/>
    </location>
</feature>
<dbReference type="GeneID" id="24095242"/>
<dbReference type="PROSITE" id="PS50004">
    <property type="entry name" value="C2"/>
    <property type="match status" value="1"/>
</dbReference>
<evidence type="ECO:0000256" key="2">
    <source>
        <dbReference type="ARBA" id="ARBA00022837"/>
    </source>
</evidence>
<feature type="domain" description="C2" evidence="4">
    <location>
        <begin position="1"/>
        <end position="100"/>
    </location>
</feature>
<dbReference type="SMART" id="SM00239">
    <property type="entry name" value="C2"/>
    <property type="match status" value="1"/>
</dbReference>
<evidence type="ECO:0000313" key="5">
    <source>
        <dbReference type="EMBL" id="CCM00331.1"/>
    </source>
</evidence>
<protein>
    <recommendedName>
        <fullName evidence="4">C2 domain-containing protein</fullName>
    </recommendedName>
</protein>
<dbReference type="RefSeq" id="XP_012179614.1">
    <property type="nucleotide sequence ID" value="XM_012324224.1"/>
</dbReference>
<evidence type="ECO:0000259" key="4">
    <source>
        <dbReference type="PROSITE" id="PS50004"/>
    </source>
</evidence>
<accession>J4I907</accession>
<evidence type="ECO:0000256" key="3">
    <source>
        <dbReference type="SAM" id="MobiDB-lite"/>
    </source>
</evidence>
<evidence type="ECO:0000313" key="6">
    <source>
        <dbReference type="Proteomes" id="UP000006352"/>
    </source>
</evidence>
<dbReference type="Gene3D" id="2.60.40.150">
    <property type="entry name" value="C2 domain"/>
    <property type="match status" value="1"/>
</dbReference>
<dbReference type="EMBL" id="HE796979">
    <property type="protein sequence ID" value="CCM00331.1"/>
    <property type="molecule type" value="Genomic_DNA"/>
</dbReference>
<reference evidence="5 6" key="1">
    <citation type="journal article" date="2012" name="Appl. Environ. Microbiol.">
        <title>Short-read sequencing for genomic analysis of the brown rot fungus Fibroporia radiculosa.</title>
        <authorList>
            <person name="Tang J.D."/>
            <person name="Perkins A.D."/>
            <person name="Sonstegard T.S."/>
            <person name="Schroeder S.G."/>
            <person name="Burgess S.C."/>
            <person name="Diehl S.V."/>
        </authorList>
    </citation>
    <scope>NUCLEOTIDE SEQUENCE [LARGE SCALE GENOMIC DNA]</scope>
    <source>
        <strain evidence="5 6">TFFH 294</strain>
    </source>
</reference>
<dbReference type="HOGENOM" id="CLU_1669421_0_0_1"/>
<dbReference type="STRING" id="599839.J4I907"/>
<sequence length="158" mass="17737">MEPGALRVVIMDAKDMSTGDVKPYVIVRVGDKEYKTKHSHKTATPEWNESFTFSASPAAQPRLHAWIYDHKTLGKDKLLGSAEIDLWRHLQHGAGVSSADVHAELREGQGKLRLRLEFDPEAISPTRSRSSFQSTERPPVSSPSRFSLSRRRGADRDD</sequence>
<dbReference type="GO" id="GO:0005509">
    <property type="term" value="F:calcium ion binding"/>
    <property type="evidence" value="ECO:0007669"/>
    <property type="project" value="TreeGrafter"/>
</dbReference>
<organism evidence="5 6">
    <name type="scientific">Fibroporia radiculosa</name>
    <dbReference type="NCBI Taxonomy" id="599839"/>
    <lineage>
        <taxon>Eukaryota</taxon>
        <taxon>Fungi</taxon>
        <taxon>Dikarya</taxon>
        <taxon>Basidiomycota</taxon>
        <taxon>Agaricomycotina</taxon>
        <taxon>Agaricomycetes</taxon>
        <taxon>Polyporales</taxon>
        <taxon>Fibroporiaceae</taxon>
        <taxon>Fibroporia</taxon>
    </lineage>
</organism>
<name>J4I907_9APHY</name>
<dbReference type="Pfam" id="PF00168">
    <property type="entry name" value="C2"/>
    <property type="match status" value="1"/>
</dbReference>
<evidence type="ECO:0000256" key="1">
    <source>
        <dbReference type="ARBA" id="ARBA00022723"/>
    </source>
</evidence>
<dbReference type="CDD" id="cd00030">
    <property type="entry name" value="C2"/>
    <property type="match status" value="1"/>
</dbReference>
<dbReference type="PANTHER" id="PTHR45911:SF4">
    <property type="entry name" value="MULTIPLE C2 AND TRANSMEMBRANE DOMAIN-CONTAINING PROTEIN"/>
    <property type="match status" value="1"/>
</dbReference>
<proteinExistence type="predicted"/>
<feature type="compositionally biased region" description="Low complexity" evidence="3">
    <location>
        <begin position="137"/>
        <end position="147"/>
    </location>
</feature>
<dbReference type="InParanoid" id="J4I907"/>
<dbReference type="GO" id="GO:0016020">
    <property type="term" value="C:membrane"/>
    <property type="evidence" value="ECO:0007669"/>
    <property type="project" value="TreeGrafter"/>
</dbReference>
<keyword evidence="2" id="KW-0106">Calcium</keyword>
<keyword evidence="6" id="KW-1185">Reference proteome</keyword>
<dbReference type="PANTHER" id="PTHR45911">
    <property type="entry name" value="C2 DOMAIN-CONTAINING PROTEIN"/>
    <property type="match status" value="1"/>
</dbReference>
<dbReference type="Proteomes" id="UP000006352">
    <property type="component" value="Unassembled WGS sequence"/>
</dbReference>